<dbReference type="EMBL" id="DQZW01000004">
    <property type="protein sequence ID" value="HDL89286.1"/>
    <property type="molecule type" value="Genomic_DNA"/>
</dbReference>
<evidence type="ECO:0000313" key="2">
    <source>
        <dbReference type="EMBL" id="HDL89286.1"/>
    </source>
</evidence>
<comment type="caution">
    <text evidence="2">The sequence shown here is derived from an EMBL/GenBank/DDBJ whole genome shotgun (WGS) entry which is preliminary data.</text>
</comment>
<dbReference type="Gene3D" id="3.40.50.150">
    <property type="entry name" value="Vaccinia Virus protein VP39"/>
    <property type="match status" value="1"/>
</dbReference>
<dbReference type="GO" id="GO:0031151">
    <property type="term" value="F:histone H3K79 methyltransferase activity"/>
    <property type="evidence" value="ECO:0007669"/>
    <property type="project" value="InterPro"/>
</dbReference>
<accession>A0A7C0WU68</accession>
<sequence>MLRSEEFRKIYRYYAELYKIHDEVPYRSTSVGMWAVSRPVSIYYFFQKLNLQGRRLFIDAGSGDGVVVAVASIFTNAVGIEIDPELCTLAAQAYRTLDLANASVICGNYLTLNIYYADTIYIYPDKPFDPLADLLKSKNWSGELWVYGLHFPPRGWTLRATETAGRDRLCVYAI</sequence>
<proteinExistence type="predicted"/>
<organism evidence="2">
    <name type="scientific">Thermodesulforhabdus norvegica</name>
    <dbReference type="NCBI Taxonomy" id="39841"/>
    <lineage>
        <taxon>Bacteria</taxon>
        <taxon>Pseudomonadati</taxon>
        <taxon>Thermodesulfobacteriota</taxon>
        <taxon>Syntrophobacteria</taxon>
        <taxon>Syntrophobacterales</taxon>
        <taxon>Thermodesulforhabdaceae</taxon>
        <taxon>Thermodesulforhabdus</taxon>
    </lineage>
</organism>
<evidence type="ECO:0000259" key="1">
    <source>
        <dbReference type="Pfam" id="PF08123"/>
    </source>
</evidence>
<dbReference type="InterPro" id="IPR029063">
    <property type="entry name" value="SAM-dependent_MTases_sf"/>
</dbReference>
<dbReference type="SUPFAM" id="SSF53335">
    <property type="entry name" value="S-adenosyl-L-methionine-dependent methyltransferases"/>
    <property type="match status" value="1"/>
</dbReference>
<protein>
    <recommendedName>
        <fullName evidence="1">DOT1 domain-containing protein</fullName>
    </recommendedName>
</protein>
<feature type="domain" description="DOT1" evidence="1">
    <location>
        <begin position="41"/>
        <end position="97"/>
    </location>
</feature>
<dbReference type="Pfam" id="PF08123">
    <property type="entry name" value="DOT1"/>
    <property type="match status" value="1"/>
</dbReference>
<dbReference type="InterPro" id="IPR025789">
    <property type="entry name" value="DOT1_dom"/>
</dbReference>
<dbReference type="AlphaFoldDB" id="A0A7C0WU68"/>
<name>A0A7C0WU68_9BACT</name>
<gene>
    <name evidence="2" type="ORF">ENG14_00090</name>
</gene>
<reference evidence="2" key="1">
    <citation type="journal article" date="2020" name="mSystems">
        <title>Genome- and Community-Level Interaction Insights into Carbon Utilization and Element Cycling Functions of Hydrothermarchaeota in Hydrothermal Sediment.</title>
        <authorList>
            <person name="Zhou Z."/>
            <person name="Liu Y."/>
            <person name="Xu W."/>
            <person name="Pan J."/>
            <person name="Luo Z.H."/>
            <person name="Li M."/>
        </authorList>
    </citation>
    <scope>NUCLEOTIDE SEQUENCE [LARGE SCALE GENOMIC DNA]</scope>
    <source>
        <strain evidence="2">HyVt-19</strain>
    </source>
</reference>
<dbReference type="Proteomes" id="UP000886355">
    <property type="component" value="Unassembled WGS sequence"/>
</dbReference>